<feature type="transmembrane region" description="Helical" evidence="1">
    <location>
        <begin position="45"/>
        <end position="68"/>
    </location>
</feature>
<organism evidence="2 3">
    <name type="scientific">Rathayibacter festucae DSM 15932</name>
    <dbReference type="NCBI Taxonomy" id="1328866"/>
    <lineage>
        <taxon>Bacteria</taxon>
        <taxon>Bacillati</taxon>
        <taxon>Actinomycetota</taxon>
        <taxon>Actinomycetes</taxon>
        <taxon>Micrococcales</taxon>
        <taxon>Microbacteriaceae</taxon>
        <taxon>Rathayibacter</taxon>
    </lineage>
</organism>
<dbReference type="AlphaFoldDB" id="A0A3T0SYG5"/>
<proteinExistence type="predicted"/>
<accession>A0A3T0SYG5</accession>
<sequence length="110" mass="11772">MTSTETAKPLSQDRAILLGLLGMIVVPTAIVVGTNSWTEPQAADWVRMALGSVIAALVSVVAAWWLAFDRRRAYAPGRTWFWGVACVVTLVAVSTISSAADRLTRLIEAG</sequence>
<keyword evidence="1" id="KW-0472">Membrane</keyword>
<keyword evidence="1" id="KW-0812">Transmembrane</keyword>
<feature type="transmembrane region" description="Helical" evidence="1">
    <location>
        <begin position="15"/>
        <end position="33"/>
    </location>
</feature>
<evidence type="ECO:0000313" key="3">
    <source>
        <dbReference type="Proteomes" id="UP000285317"/>
    </source>
</evidence>
<evidence type="ECO:0000313" key="2">
    <source>
        <dbReference type="EMBL" id="AZZ51282.1"/>
    </source>
</evidence>
<reference evidence="2 3" key="1">
    <citation type="submission" date="2018-03" db="EMBL/GenBank/DDBJ databases">
        <title>Bacteriophage NCPPB3778 and a type I-E CRISPR drive the evolution of the US Biological Select Agent, Rathayibacter toxicus.</title>
        <authorList>
            <person name="Davis E.W.II."/>
            <person name="Tabima J.F."/>
            <person name="Weisberg A.J."/>
            <person name="Dantas Lopes L."/>
            <person name="Wiseman M.S."/>
            <person name="Wiseman M.S."/>
            <person name="Pupko T."/>
            <person name="Belcher M.S."/>
            <person name="Sechler A.J."/>
            <person name="Tancos M.A."/>
            <person name="Schroeder B.K."/>
            <person name="Murray T.D."/>
            <person name="Luster D.G."/>
            <person name="Schneider W.L."/>
            <person name="Rogers E."/>
            <person name="Andreote F.D."/>
            <person name="Grunwald N.J."/>
            <person name="Putnam M.L."/>
            <person name="Chang J.H."/>
        </authorList>
    </citation>
    <scope>NUCLEOTIDE SEQUENCE [LARGE SCALE GENOMIC DNA]</scope>
    <source>
        <strain evidence="2 3">DSM 15932</strain>
    </source>
</reference>
<evidence type="ECO:0000256" key="1">
    <source>
        <dbReference type="SAM" id="Phobius"/>
    </source>
</evidence>
<keyword evidence="1" id="KW-1133">Transmembrane helix</keyword>
<protein>
    <submittedName>
        <fullName evidence="2">Uncharacterized protein</fullName>
    </submittedName>
</protein>
<dbReference type="KEGG" id="rfs:C1I64_03965"/>
<dbReference type="Proteomes" id="UP000285317">
    <property type="component" value="Chromosome"/>
</dbReference>
<gene>
    <name evidence="2" type="ORF">C1I64_03965</name>
</gene>
<dbReference type="EMBL" id="CP028137">
    <property type="protein sequence ID" value="AZZ51282.1"/>
    <property type="molecule type" value="Genomic_DNA"/>
</dbReference>
<name>A0A3T0SYG5_9MICO</name>
<dbReference type="RefSeq" id="WP_127886274.1">
    <property type="nucleotide sequence ID" value="NZ_CP028137.1"/>
</dbReference>
<feature type="transmembrane region" description="Helical" evidence="1">
    <location>
        <begin position="80"/>
        <end position="100"/>
    </location>
</feature>